<dbReference type="STRING" id="1094619.G4YTY7"/>
<gene>
    <name evidence="2" type="ORF">PHYSODRAFT_326468</name>
</gene>
<dbReference type="SMR" id="G4YTY7"/>
<dbReference type="Proteomes" id="UP000002640">
    <property type="component" value="Unassembled WGS sequence"/>
</dbReference>
<dbReference type="GeneID" id="20645439"/>
<evidence type="ECO:0000313" key="3">
    <source>
        <dbReference type="Proteomes" id="UP000002640"/>
    </source>
</evidence>
<accession>G4YTY7</accession>
<name>G4YTY7_PHYSP</name>
<evidence type="ECO:0000256" key="1">
    <source>
        <dbReference type="SAM" id="MobiDB-lite"/>
    </source>
</evidence>
<dbReference type="RefSeq" id="XP_009520746.1">
    <property type="nucleotide sequence ID" value="XM_009522451.1"/>
</dbReference>
<organism evidence="2 3">
    <name type="scientific">Phytophthora sojae (strain P6497)</name>
    <name type="common">Soybean stem and root rot agent</name>
    <name type="synonym">Phytophthora megasperma f. sp. glycines</name>
    <dbReference type="NCBI Taxonomy" id="1094619"/>
    <lineage>
        <taxon>Eukaryota</taxon>
        <taxon>Sar</taxon>
        <taxon>Stramenopiles</taxon>
        <taxon>Oomycota</taxon>
        <taxon>Peronosporomycetes</taxon>
        <taxon>Peronosporales</taxon>
        <taxon>Peronosporaceae</taxon>
        <taxon>Phytophthora</taxon>
    </lineage>
</organism>
<keyword evidence="3" id="KW-1185">Reference proteome</keyword>
<feature type="region of interest" description="Disordered" evidence="1">
    <location>
        <begin position="88"/>
        <end position="107"/>
    </location>
</feature>
<protein>
    <submittedName>
        <fullName evidence="2">Uncharacterized protein</fullName>
    </submittedName>
</protein>
<sequence length="127" mass="14246">MVSEKIRQLQQLLFASAFGFTAEFNFHDDVLEVLMAVAVLHYHDMLRLAPTSPYIKRVQHGLAQVSVTESELGSWSLTILGDLLQRKKKLGEPEEKPPAAPTSDDLVRKQTELIQQQLHLVEPSQGA</sequence>
<evidence type="ECO:0000313" key="2">
    <source>
        <dbReference type="EMBL" id="EGZ25458.1"/>
    </source>
</evidence>
<dbReference type="AlphaFoldDB" id="G4YTY7"/>
<dbReference type="InParanoid" id="G4YTY7"/>
<reference evidence="2 3" key="1">
    <citation type="journal article" date="2006" name="Science">
        <title>Phytophthora genome sequences uncover evolutionary origins and mechanisms of pathogenesis.</title>
        <authorList>
            <person name="Tyler B.M."/>
            <person name="Tripathy S."/>
            <person name="Zhang X."/>
            <person name="Dehal P."/>
            <person name="Jiang R.H."/>
            <person name="Aerts A."/>
            <person name="Arredondo F.D."/>
            <person name="Baxter L."/>
            <person name="Bensasson D."/>
            <person name="Beynon J.L."/>
            <person name="Chapman J."/>
            <person name="Damasceno C.M."/>
            <person name="Dorrance A.E."/>
            <person name="Dou D."/>
            <person name="Dickerman A.W."/>
            <person name="Dubchak I.L."/>
            <person name="Garbelotto M."/>
            <person name="Gijzen M."/>
            <person name="Gordon S.G."/>
            <person name="Govers F."/>
            <person name="Grunwald N.J."/>
            <person name="Huang W."/>
            <person name="Ivors K.L."/>
            <person name="Jones R.W."/>
            <person name="Kamoun S."/>
            <person name="Krampis K."/>
            <person name="Lamour K.H."/>
            <person name="Lee M.K."/>
            <person name="McDonald W.H."/>
            <person name="Medina M."/>
            <person name="Meijer H.J."/>
            <person name="Nordberg E.K."/>
            <person name="Maclean D.J."/>
            <person name="Ospina-Giraldo M.D."/>
            <person name="Morris P.F."/>
            <person name="Phuntumart V."/>
            <person name="Putnam N.H."/>
            <person name="Rash S."/>
            <person name="Rose J.K."/>
            <person name="Sakihama Y."/>
            <person name="Salamov A.A."/>
            <person name="Savidor A."/>
            <person name="Scheuring C.F."/>
            <person name="Smith B.M."/>
            <person name="Sobral B.W."/>
            <person name="Terry A."/>
            <person name="Torto-Alalibo T.A."/>
            <person name="Win J."/>
            <person name="Xu Z."/>
            <person name="Zhang H."/>
            <person name="Grigoriev I.V."/>
            <person name="Rokhsar D.S."/>
            <person name="Boore J.L."/>
        </authorList>
    </citation>
    <scope>NUCLEOTIDE SEQUENCE [LARGE SCALE GENOMIC DNA]</scope>
    <source>
        <strain evidence="2 3">P6497</strain>
    </source>
</reference>
<proteinExistence type="predicted"/>
<dbReference type="KEGG" id="psoj:PHYSODRAFT_326468"/>
<dbReference type="EMBL" id="JH159152">
    <property type="protein sequence ID" value="EGZ25458.1"/>
    <property type="molecule type" value="Genomic_DNA"/>
</dbReference>